<feature type="binding site" evidence="3">
    <location>
        <position position="6"/>
    </location>
    <ligand>
        <name>a divalent metal cation</name>
        <dbReference type="ChEBI" id="CHEBI:60240"/>
        <label>1</label>
    </ligand>
</feature>
<organism evidence="4 5">
    <name type="scientific">candidate division WWE3 bacterium GW2011_GWF1_42_14</name>
    <dbReference type="NCBI Taxonomy" id="1619138"/>
    <lineage>
        <taxon>Bacteria</taxon>
        <taxon>Katanobacteria</taxon>
    </lineage>
</organism>
<evidence type="ECO:0000313" key="4">
    <source>
        <dbReference type="EMBL" id="KKS37594.1"/>
    </source>
</evidence>
<dbReference type="Gene3D" id="3.20.20.140">
    <property type="entry name" value="Metal-dependent hydrolases"/>
    <property type="match status" value="1"/>
</dbReference>
<dbReference type="PANTHER" id="PTHR46124:SF2">
    <property type="entry name" value="D-AMINOACYL-TRNA DEACYLASE"/>
    <property type="match status" value="1"/>
</dbReference>
<name>A0A0G0YLX0_UNCKA</name>
<evidence type="ECO:0000256" key="3">
    <source>
        <dbReference type="PIRSR" id="PIRSR005902-1"/>
    </source>
</evidence>
<dbReference type="GO" id="GO:0005829">
    <property type="term" value="C:cytosol"/>
    <property type="evidence" value="ECO:0007669"/>
    <property type="project" value="TreeGrafter"/>
</dbReference>
<dbReference type="AlphaFoldDB" id="A0A0G0YLX0"/>
<dbReference type="FunFam" id="3.20.20.140:FF:000005">
    <property type="entry name" value="TatD family hydrolase"/>
    <property type="match status" value="1"/>
</dbReference>
<feature type="binding site" evidence="3">
    <location>
        <position position="8"/>
    </location>
    <ligand>
        <name>a divalent metal cation</name>
        <dbReference type="ChEBI" id="CHEBI:60240"/>
        <label>1</label>
    </ligand>
</feature>
<dbReference type="InterPro" id="IPR015991">
    <property type="entry name" value="TatD/YcfH-like"/>
</dbReference>
<feature type="binding site" evidence="3">
    <location>
        <position position="94"/>
    </location>
    <ligand>
        <name>a divalent metal cation</name>
        <dbReference type="ChEBI" id="CHEBI:60240"/>
        <label>1</label>
    </ligand>
</feature>
<feature type="binding site" evidence="3">
    <location>
        <position position="132"/>
    </location>
    <ligand>
        <name>a divalent metal cation</name>
        <dbReference type="ChEBI" id="CHEBI:60240"/>
        <label>2</label>
    </ligand>
</feature>
<feature type="binding site" evidence="3">
    <location>
        <position position="157"/>
    </location>
    <ligand>
        <name>a divalent metal cation</name>
        <dbReference type="ChEBI" id="CHEBI:60240"/>
        <label>2</label>
    </ligand>
</feature>
<dbReference type="InterPro" id="IPR001130">
    <property type="entry name" value="TatD-like"/>
</dbReference>
<dbReference type="SUPFAM" id="SSF51556">
    <property type="entry name" value="Metallo-dependent hydrolases"/>
    <property type="match status" value="1"/>
</dbReference>
<evidence type="ECO:0000256" key="1">
    <source>
        <dbReference type="ARBA" id="ARBA00022723"/>
    </source>
</evidence>
<dbReference type="PANTHER" id="PTHR46124">
    <property type="entry name" value="D-AMINOACYL-TRNA DEACYLASE"/>
    <property type="match status" value="1"/>
</dbReference>
<feature type="binding site" evidence="3">
    <location>
        <position position="207"/>
    </location>
    <ligand>
        <name>a divalent metal cation</name>
        <dbReference type="ChEBI" id="CHEBI:60240"/>
        <label>1</label>
    </ligand>
</feature>
<dbReference type="GO" id="GO:0004536">
    <property type="term" value="F:DNA nuclease activity"/>
    <property type="evidence" value="ECO:0007669"/>
    <property type="project" value="InterPro"/>
</dbReference>
<gene>
    <name evidence="4" type="ORF">UV00_C0013G0025</name>
</gene>
<dbReference type="CDD" id="cd01310">
    <property type="entry name" value="TatD_DNAse"/>
    <property type="match status" value="1"/>
</dbReference>
<dbReference type="Proteomes" id="UP000033847">
    <property type="component" value="Unassembled WGS sequence"/>
</dbReference>
<dbReference type="GO" id="GO:0046872">
    <property type="term" value="F:metal ion binding"/>
    <property type="evidence" value="ECO:0007669"/>
    <property type="project" value="UniProtKB-KW"/>
</dbReference>
<dbReference type="EMBL" id="LCCU01000013">
    <property type="protein sequence ID" value="KKS37594.1"/>
    <property type="molecule type" value="Genomic_DNA"/>
</dbReference>
<sequence>MLVDSHCHLKDSRYGKSPLEVAEDGKKEGVSLFINIATSLEGSSESSKICSSIPYVYGTVGIYPHSDMGVGTDILQVGLEKIIEGNSKIVGVGECGIDISDHTPARELGDQINLFEMQVELAVKKGLPVIIHNRNGDDKVLEIISRYKNSELKAVAHCFSSGWDVAQKFLDLGVYLSFSGMITYPSRNDLREVVSKVPDDMFLLETDSPWLPPQGHRGELNYPKYVKIVAEKVSQVKEKPYLTVASLSTANACRLFNINL</sequence>
<evidence type="ECO:0000313" key="5">
    <source>
        <dbReference type="Proteomes" id="UP000033847"/>
    </source>
</evidence>
<evidence type="ECO:0000256" key="2">
    <source>
        <dbReference type="ARBA" id="ARBA00022801"/>
    </source>
</evidence>
<dbReference type="Pfam" id="PF01026">
    <property type="entry name" value="TatD_DNase"/>
    <property type="match status" value="1"/>
</dbReference>
<dbReference type="NCBIfam" id="TIGR00010">
    <property type="entry name" value="YchF/TatD family DNA exonuclease"/>
    <property type="match status" value="1"/>
</dbReference>
<protein>
    <submittedName>
        <fullName evidence="4">Hydrolase, TatD family</fullName>
    </submittedName>
</protein>
<dbReference type="GO" id="GO:0016788">
    <property type="term" value="F:hydrolase activity, acting on ester bonds"/>
    <property type="evidence" value="ECO:0007669"/>
    <property type="project" value="InterPro"/>
</dbReference>
<accession>A0A0G0YLX0</accession>
<comment type="caution">
    <text evidence="4">The sequence shown here is derived from an EMBL/GenBank/DDBJ whole genome shotgun (WGS) entry which is preliminary data.</text>
</comment>
<keyword evidence="2 4" id="KW-0378">Hydrolase</keyword>
<reference evidence="4 5" key="1">
    <citation type="journal article" date="2015" name="Nature">
        <title>rRNA introns, odd ribosomes, and small enigmatic genomes across a large radiation of phyla.</title>
        <authorList>
            <person name="Brown C.T."/>
            <person name="Hug L.A."/>
            <person name="Thomas B.C."/>
            <person name="Sharon I."/>
            <person name="Castelle C.J."/>
            <person name="Singh A."/>
            <person name="Wilkins M.J."/>
            <person name="Williams K.H."/>
            <person name="Banfield J.F."/>
        </authorList>
    </citation>
    <scope>NUCLEOTIDE SEQUENCE [LARGE SCALE GENOMIC DNA]</scope>
</reference>
<dbReference type="PIRSF" id="PIRSF005902">
    <property type="entry name" value="DNase_TatD"/>
    <property type="match status" value="1"/>
</dbReference>
<dbReference type="InterPro" id="IPR032466">
    <property type="entry name" value="Metal_Hydrolase"/>
</dbReference>
<keyword evidence="1 3" id="KW-0479">Metal-binding</keyword>
<proteinExistence type="predicted"/>